<dbReference type="SMART" id="SM00191">
    <property type="entry name" value="Int_alpha"/>
    <property type="match status" value="1"/>
</dbReference>
<keyword evidence="2" id="KW-0677">Repeat</keyword>
<sequence length="93" mass="9897">MGWWINGIAANDLAGYAVASAGDVNGDGMDDIIISAYTSDPGGRIDAEQVYVIFGASSFPIPFKLASLDGSNGFIIYQWLLQVLIMLASPLRL</sequence>
<evidence type="ECO:0000313" key="5">
    <source>
        <dbReference type="Proteomes" id="UP000837675"/>
    </source>
</evidence>
<keyword evidence="3" id="KW-0325">Glycoprotein</keyword>
<name>A0A8S4BWH0_9ACAR</name>
<evidence type="ECO:0008006" key="6">
    <source>
        <dbReference type="Google" id="ProtNLM"/>
    </source>
</evidence>
<gene>
    <name evidence="4" type="ORF">MHYMCMPASI_00702</name>
</gene>
<comment type="caution">
    <text evidence="4">The sequence shown here is derived from an EMBL/GenBank/DDBJ whole genome shotgun (WGS) entry which is preliminary data.</text>
</comment>
<evidence type="ECO:0000256" key="3">
    <source>
        <dbReference type="ARBA" id="ARBA00023180"/>
    </source>
</evidence>
<dbReference type="InterPro" id="IPR013517">
    <property type="entry name" value="FG-GAP"/>
</dbReference>
<evidence type="ECO:0000313" key="4">
    <source>
        <dbReference type="EMBL" id="CAG7593646.1"/>
    </source>
</evidence>
<dbReference type="Gene3D" id="2.130.10.130">
    <property type="entry name" value="Integrin alpha, N-terminal"/>
    <property type="match status" value="1"/>
</dbReference>
<dbReference type="AlphaFoldDB" id="A0A8S4BWH0"/>
<evidence type="ECO:0000256" key="2">
    <source>
        <dbReference type="ARBA" id="ARBA00022737"/>
    </source>
</evidence>
<dbReference type="Proteomes" id="UP000837675">
    <property type="component" value="Unassembled WGS sequence"/>
</dbReference>
<keyword evidence="1" id="KW-0732">Signal</keyword>
<dbReference type="SUPFAM" id="SSF69318">
    <property type="entry name" value="Integrin alpha N-terminal domain"/>
    <property type="match status" value="1"/>
</dbReference>
<proteinExistence type="predicted"/>
<protein>
    <recommendedName>
        <fullName evidence="6">FG-GAP repeat protein</fullName>
    </recommendedName>
</protein>
<keyword evidence="5" id="KW-1185">Reference proteome</keyword>
<dbReference type="InterPro" id="IPR028994">
    <property type="entry name" value="Integrin_alpha_N"/>
</dbReference>
<organism evidence="4 5">
    <name type="scientific">Hyalomma marginatum</name>
    <dbReference type="NCBI Taxonomy" id="34627"/>
    <lineage>
        <taxon>Eukaryota</taxon>
        <taxon>Metazoa</taxon>
        <taxon>Ecdysozoa</taxon>
        <taxon>Arthropoda</taxon>
        <taxon>Chelicerata</taxon>
        <taxon>Arachnida</taxon>
        <taxon>Acari</taxon>
        <taxon>Parasitiformes</taxon>
        <taxon>Ixodida</taxon>
        <taxon>Ixodoidea</taxon>
        <taxon>Ixodidae</taxon>
        <taxon>Hyalomminae</taxon>
        <taxon>Hyalomma</taxon>
    </lineage>
</organism>
<reference evidence="4" key="1">
    <citation type="submission" date="2021-06" db="EMBL/GenBank/DDBJ databases">
        <authorList>
            <person name="Nardi T."/>
            <person name="Nardi T."/>
        </authorList>
    </citation>
    <scope>NUCLEOTIDE SEQUENCE</scope>
</reference>
<dbReference type="InterPro" id="IPR013519">
    <property type="entry name" value="Int_alpha_beta-p"/>
</dbReference>
<dbReference type="EMBL" id="CAJVAF010000299">
    <property type="protein sequence ID" value="CAG7593646.1"/>
    <property type="molecule type" value="Genomic_DNA"/>
</dbReference>
<accession>A0A8S4BWH0</accession>
<dbReference type="Pfam" id="PF01839">
    <property type="entry name" value="FG-GAP"/>
    <property type="match status" value="1"/>
</dbReference>
<evidence type="ECO:0000256" key="1">
    <source>
        <dbReference type="ARBA" id="ARBA00022729"/>
    </source>
</evidence>